<evidence type="ECO:0000256" key="1">
    <source>
        <dbReference type="ARBA" id="ARBA00022723"/>
    </source>
</evidence>
<dbReference type="EMBL" id="RKRE01000003">
    <property type="protein sequence ID" value="RPF42814.1"/>
    <property type="molecule type" value="Genomic_DNA"/>
</dbReference>
<comment type="caution">
    <text evidence="6">The sequence shown here is derived from an EMBL/GenBank/DDBJ whole genome shotgun (WGS) entry which is preliminary data.</text>
</comment>
<name>A0A3N5ADV5_9THEO</name>
<dbReference type="GO" id="GO:0016491">
    <property type="term" value="F:oxidoreductase activity"/>
    <property type="evidence" value="ECO:0007669"/>
    <property type="project" value="UniProtKB-KW"/>
</dbReference>
<dbReference type="OrthoDB" id="9785566at2"/>
<dbReference type="GO" id="GO:0046872">
    <property type="term" value="F:metal ion binding"/>
    <property type="evidence" value="ECO:0007669"/>
    <property type="project" value="UniProtKB-KW"/>
</dbReference>
<evidence type="ECO:0000256" key="3">
    <source>
        <dbReference type="ARBA" id="ARBA00023004"/>
    </source>
</evidence>
<evidence type="ECO:0000313" key="6">
    <source>
        <dbReference type="EMBL" id="RPF42814.1"/>
    </source>
</evidence>
<keyword evidence="4" id="KW-0411">Iron-sulfur</keyword>
<evidence type="ECO:0000259" key="5">
    <source>
        <dbReference type="Pfam" id="PF02662"/>
    </source>
</evidence>
<proteinExistence type="predicted"/>
<dbReference type="GO" id="GO:0051536">
    <property type="term" value="F:iron-sulfur cluster binding"/>
    <property type="evidence" value="ECO:0007669"/>
    <property type="project" value="UniProtKB-KW"/>
</dbReference>
<dbReference type="Proteomes" id="UP000282654">
    <property type="component" value="Unassembled WGS sequence"/>
</dbReference>
<dbReference type="Pfam" id="PF02662">
    <property type="entry name" value="FlpD"/>
    <property type="match status" value="1"/>
</dbReference>
<sequence length="151" mass="17153">MSINKNGAAERENSTWQPKIVAFLCNWCSYAGADLAGVSRLKYPANVRIIRVPCSSRVNPQFILRAFQRGADGVLVAGCHPGDCHYVTGNYFTRRRLMLFKRLLEFTGFAPERLKVRWVSAAEGGRFAETIKEMVEELRDLGPNRVMREEK</sequence>
<dbReference type="AlphaFoldDB" id="A0A3N5ADV5"/>
<organism evidence="6 7">
    <name type="scientific">Thermodesulfitimonas autotrophica</name>
    <dbReference type="NCBI Taxonomy" id="1894989"/>
    <lineage>
        <taxon>Bacteria</taxon>
        <taxon>Bacillati</taxon>
        <taxon>Bacillota</taxon>
        <taxon>Clostridia</taxon>
        <taxon>Thermoanaerobacterales</taxon>
        <taxon>Thermoanaerobacteraceae</taxon>
        <taxon>Thermodesulfitimonas</taxon>
    </lineage>
</organism>
<feature type="domain" description="F420-non-reducing hydrogenase iron-sulfur subunit D" evidence="5">
    <location>
        <begin position="20"/>
        <end position="142"/>
    </location>
</feature>
<keyword evidence="7" id="KW-1185">Reference proteome</keyword>
<evidence type="ECO:0000313" key="7">
    <source>
        <dbReference type="Proteomes" id="UP000282654"/>
    </source>
</evidence>
<accession>A0A3N5ADV5</accession>
<keyword evidence="1" id="KW-0479">Metal-binding</keyword>
<evidence type="ECO:0000256" key="2">
    <source>
        <dbReference type="ARBA" id="ARBA00023002"/>
    </source>
</evidence>
<dbReference type="InterPro" id="IPR003813">
    <property type="entry name" value="MvhD/FlpD"/>
</dbReference>
<gene>
    <name evidence="6" type="ORF">EDD75_1926</name>
</gene>
<evidence type="ECO:0000256" key="4">
    <source>
        <dbReference type="ARBA" id="ARBA00023014"/>
    </source>
</evidence>
<protein>
    <submittedName>
        <fullName evidence="6">Coenzyme F420-reducing hydrogenase delta subunit</fullName>
    </submittedName>
</protein>
<reference evidence="6 7" key="1">
    <citation type="submission" date="2018-11" db="EMBL/GenBank/DDBJ databases">
        <title>Genomic Encyclopedia of Type Strains, Phase IV (KMG-IV): sequencing the most valuable type-strain genomes for metagenomic binning, comparative biology and taxonomic classification.</title>
        <authorList>
            <person name="Goeker M."/>
        </authorList>
    </citation>
    <scope>NUCLEOTIDE SEQUENCE [LARGE SCALE GENOMIC DNA]</scope>
    <source>
        <strain evidence="6 7">DSM 102936</strain>
    </source>
</reference>
<keyword evidence="3" id="KW-0408">Iron</keyword>
<keyword evidence="2" id="KW-0560">Oxidoreductase</keyword>